<protein>
    <recommendedName>
        <fullName evidence="2">TRPM SLOG domain-containing protein</fullName>
    </recommendedName>
</protein>
<sequence>MLIYWSFSSYSASSISSSNSSFYSFILQLLLLVLLYTTYLISSAFFPQFFFIFLFFWFFFLFSSIYCLYLVNHVLHLLFALLALHAFHASSFVLSFPLLFLFILFFCHFLFFLLFTFFSFLPFFPYFVPILLSPFSLLYCCLVSCQSPQARTGHPVFRLPRQPELARPCIRCDGVQLAGERRKSCVFEGGASKSHQPVSELHVFRIHHFGGARFPCLCLPNMCPSSRPRRATTDRWLSPSIRSLFPFFSFSLFQYVRLSDEDKLEDIMTLMKDHWRMMEPLPPGLCISVIGGAKNFQLTGRSKETFNHASSPFLKMLMSTGQFA</sequence>
<dbReference type="Proteomes" id="UP000784294">
    <property type="component" value="Unassembled WGS sequence"/>
</dbReference>
<keyword evidence="1" id="KW-1133">Transmembrane helix</keyword>
<evidence type="ECO:0000313" key="3">
    <source>
        <dbReference type="EMBL" id="VEL19347.1"/>
    </source>
</evidence>
<proteinExistence type="predicted"/>
<evidence type="ECO:0000259" key="2">
    <source>
        <dbReference type="Pfam" id="PF18139"/>
    </source>
</evidence>
<dbReference type="OrthoDB" id="6238217at2759"/>
<dbReference type="Pfam" id="PF18139">
    <property type="entry name" value="LSDAT_euk"/>
    <property type="match status" value="1"/>
</dbReference>
<keyword evidence="4" id="KW-1185">Reference proteome</keyword>
<evidence type="ECO:0000256" key="1">
    <source>
        <dbReference type="SAM" id="Phobius"/>
    </source>
</evidence>
<reference evidence="3" key="1">
    <citation type="submission" date="2018-11" db="EMBL/GenBank/DDBJ databases">
        <authorList>
            <consortium name="Pathogen Informatics"/>
        </authorList>
    </citation>
    <scope>NUCLEOTIDE SEQUENCE</scope>
</reference>
<gene>
    <name evidence="3" type="ORF">PXEA_LOCUS12787</name>
</gene>
<name>A0A3S5CLX4_9PLAT</name>
<comment type="caution">
    <text evidence="3">The sequence shown here is derived from an EMBL/GenBank/DDBJ whole genome shotgun (WGS) entry which is preliminary data.</text>
</comment>
<keyword evidence="1" id="KW-0812">Transmembrane</keyword>
<evidence type="ECO:0000313" key="4">
    <source>
        <dbReference type="Proteomes" id="UP000784294"/>
    </source>
</evidence>
<feature type="transmembrane region" description="Helical" evidence="1">
    <location>
        <begin position="77"/>
        <end position="94"/>
    </location>
</feature>
<feature type="domain" description="TRPM SLOG" evidence="2">
    <location>
        <begin position="254"/>
        <end position="308"/>
    </location>
</feature>
<accession>A0A3S5CLX4</accession>
<feature type="transmembrane region" description="Helical" evidence="1">
    <location>
        <begin position="49"/>
        <end position="71"/>
    </location>
</feature>
<dbReference type="InterPro" id="IPR041491">
    <property type="entry name" value="TRPM_SLOG"/>
</dbReference>
<feature type="transmembrane region" description="Helical" evidence="1">
    <location>
        <begin position="20"/>
        <end position="42"/>
    </location>
</feature>
<dbReference type="AlphaFoldDB" id="A0A3S5CLX4"/>
<keyword evidence="1" id="KW-0472">Membrane</keyword>
<dbReference type="EMBL" id="CAAALY010041195">
    <property type="protein sequence ID" value="VEL19347.1"/>
    <property type="molecule type" value="Genomic_DNA"/>
</dbReference>
<organism evidence="3 4">
    <name type="scientific">Protopolystoma xenopodis</name>
    <dbReference type="NCBI Taxonomy" id="117903"/>
    <lineage>
        <taxon>Eukaryota</taxon>
        <taxon>Metazoa</taxon>
        <taxon>Spiralia</taxon>
        <taxon>Lophotrochozoa</taxon>
        <taxon>Platyhelminthes</taxon>
        <taxon>Monogenea</taxon>
        <taxon>Polyopisthocotylea</taxon>
        <taxon>Polystomatidea</taxon>
        <taxon>Polystomatidae</taxon>
        <taxon>Protopolystoma</taxon>
    </lineage>
</organism>